<keyword evidence="4" id="KW-1185">Reference proteome</keyword>
<feature type="signal peptide" evidence="2">
    <location>
        <begin position="1"/>
        <end position="30"/>
    </location>
</feature>
<dbReference type="Proteomes" id="UP001195483">
    <property type="component" value="Unassembled WGS sequence"/>
</dbReference>
<evidence type="ECO:0000256" key="1">
    <source>
        <dbReference type="SAM" id="MobiDB-lite"/>
    </source>
</evidence>
<protein>
    <submittedName>
        <fullName evidence="3">Uncharacterized protein</fullName>
    </submittedName>
</protein>
<feature type="region of interest" description="Disordered" evidence="1">
    <location>
        <begin position="55"/>
        <end position="100"/>
    </location>
</feature>
<reference evidence="3" key="2">
    <citation type="journal article" date="2021" name="Genome Biol. Evol.">
        <title>Developing a high-quality reference genome for a parasitic bivalve with doubly uniparental inheritance (Bivalvia: Unionida).</title>
        <authorList>
            <person name="Smith C.H."/>
        </authorList>
    </citation>
    <scope>NUCLEOTIDE SEQUENCE</scope>
    <source>
        <strain evidence="3">CHS0354</strain>
        <tissue evidence="3">Mantle</tissue>
    </source>
</reference>
<evidence type="ECO:0000256" key="2">
    <source>
        <dbReference type="SAM" id="SignalP"/>
    </source>
</evidence>
<organism evidence="3 4">
    <name type="scientific">Potamilus streckersoni</name>
    <dbReference type="NCBI Taxonomy" id="2493646"/>
    <lineage>
        <taxon>Eukaryota</taxon>
        <taxon>Metazoa</taxon>
        <taxon>Spiralia</taxon>
        <taxon>Lophotrochozoa</taxon>
        <taxon>Mollusca</taxon>
        <taxon>Bivalvia</taxon>
        <taxon>Autobranchia</taxon>
        <taxon>Heteroconchia</taxon>
        <taxon>Palaeoheterodonta</taxon>
        <taxon>Unionida</taxon>
        <taxon>Unionoidea</taxon>
        <taxon>Unionidae</taxon>
        <taxon>Ambleminae</taxon>
        <taxon>Lampsilini</taxon>
        <taxon>Potamilus</taxon>
    </lineage>
</organism>
<comment type="caution">
    <text evidence="3">The sequence shown here is derived from an EMBL/GenBank/DDBJ whole genome shotgun (WGS) entry which is preliminary data.</text>
</comment>
<reference evidence="3" key="3">
    <citation type="submission" date="2023-05" db="EMBL/GenBank/DDBJ databases">
        <authorList>
            <person name="Smith C.H."/>
        </authorList>
    </citation>
    <scope>NUCLEOTIDE SEQUENCE</scope>
    <source>
        <strain evidence="3">CHS0354</strain>
        <tissue evidence="3">Mantle</tissue>
    </source>
</reference>
<sequence>MLPLMEIYESMLLFSFVLLLLVAYESKIQAEGIATEKVSTCIQPGNCEWERTLDDQNLKDYGQDTDEDMEEGNEENMYRSSSGIDHFATSDLKTDDEGQPRYKVENVALSTYEYPPLTRRVPGKVSDTQEVEYSPGQVLKLIT</sequence>
<feature type="compositionally biased region" description="Acidic residues" evidence="1">
    <location>
        <begin position="63"/>
        <end position="74"/>
    </location>
</feature>
<evidence type="ECO:0000313" key="3">
    <source>
        <dbReference type="EMBL" id="KAK3596872.1"/>
    </source>
</evidence>
<accession>A0AAE0SRF5</accession>
<gene>
    <name evidence="3" type="ORF">CHS0354_029050</name>
</gene>
<keyword evidence="2" id="KW-0732">Signal</keyword>
<proteinExistence type="predicted"/>
<dbReference type="EMBL" id="JAEAOA010001746">
    <property type="protein sequence ID" value="KAK3596872.1"/>
    <property type="molecule type" value="Genomic_DNA"/>
</dbReference>
<evidence type="ECO:0000313" key="4">
    <source>
        <dbReference type="Proteomes" id="UP001195483"/>
    </source>
</evidence>
<reference evidence="3" key="1">
    <citation type="journal article" date="2021" name="Genome Biol. Evol.">
        <title>A High-Quality Reference Genome for a Parasitic Bivalve with Doubly Uniparental Inheritance (Bivalvia: Unionida).</title>
        <authorList>
            <person name="Smith C.H."/>
        </authorList>
    </citation>
    <scope>NUCLEOTIDE SEQUENCE</scope>
    <source>
        <strain evidence="3">CHS0354</strain>
    </source>
</reference>
<dbReference type="AlphaFoldDB" id="A0AAE0SRF5"/>
<name>A0AAE0SRF5_9BIVA</name>
<feature type="chain" id="PRO_5042199245" evidence="2">
    <location>
        <begin position="31"/>
        <end position="143"/>
    </location>
</feature>